<dbReference type="InterPro" id="IPR037013">
    <property type="entry name" value="GSH-S_sub-bd_sf"/>
</dbReference>
<feature type="binding site" evidence="11">
    <location>
        <begin position="372"/>
        <end position="381"/>
    </location>
    <ligand>
        <name>ATP</name>
        <dbReference type="ChEBI" id="CHEBI:30616"/>
    </ligand>
</feature>
<feature type="binding site" evidence="12">
    <location>
        <position position="135"/>
    </location>
    <ligand>
        <name>Mg(2+)</name>
        <dbReference type="ChEBI" id="CHEBI:18420"/>
    </ligand>
</feature>
<dbReference type="Gene3D" id="3.30.1490.80">
    <property type="match status" value="1"/>
</dbReference>
<evidence type="ECO:0000256" key="6">
    <source>
        <dbReference type="ARBA" id="ARBA00022723"/>
    </source>
</evidence>
<comment type="subunit">
    <text evidence="3">Homodimer.</text>
</comment>
<dbReference type="AlphaFoldDB" id="A0A9P8PW95"/>
<comment type="similarity">
    <text evidence="2 10">Belongs to the eukaryotic GSH synthase family.</text>
</comment>
<evidence type="ECO:0000256" key="1">
    <source>
        <dbReference type="ARBA" id="ARBA00004965"/>
    </source>
</evidence>
<keyword evidence="8 10" id="KW-0067">ATP-binding</keyword>
<comment type="catalytic activity">
    <reaction evidence="10">
        <text>gamma-L-glutamyl-L-cysteine + glycine + ATP = glutathione + ADP + phosphate + H(+)</text>
        <dbReference type="Rhea" id="RHEA:13557"/>
        <dbReference type="ChEBI" id="CHEBI:15378"/>
        <dbReference type="ChEBI" id="CHEBI:30616"/>
        <dbReference type="ChEBI" id="CHEBI:43474"/>
        <dbReference type="ChEBI" id="CHEBI:57305"/>
        <dbReference type="ChEBI" id="CHEBI:57925"/>
        <dbReference type="ChEBI" id="CHEBI:58173"/>
        <dbReference type="ChEBI" id="CHEBI:456216"/>
        <dbReference type="EC" id="6.3.2.3"/>
    </reaction>
</comment>
<proteinExistence type="inferred from homology"/>
<dbReference type="GO" id="GO:0043295">
    <property type="term" value="F:glutathione binding"/>
    <property type="evidence" value="ECO:0007669"/>
    <property type="project" value="UniProtKB-UniRule"/>
</dbReference>
<gene>
    <name evidence="15" type="ORF">WICMUC_001436</name>
</gene>
<dbReference type="SUPFAM" id="SSF52440">
    <property type="entry name" value="PreATP-grasp domain"/>
    <property type="match status" value="1"/>
</dbReference>
<dbReference type="Proteomes" id="UP000769528">
    <property type="component" value="Unassembled WGS sequence"/>
</dbReference>
<dbReference type="InterPro" id="IPR016185">
    <property type="entry name" value="PreATP-grasp_dom_sf"/>
</dbReference>
<evidence type="ECO:0000256" key="10">
    <source>
        <dbReference type="PIRNR" id="PIRNR001558"/>
    </source>
</evidence>
<dbReference type="Gene3D" id="1.10.1080.10">
    <property type="entry name" value="Glutathione Synthetase, Chain A, domain 3"/>
    <property type="match status" value="1"/>
</dbReference>
<feature type="binding site" evidence="11">
    <location>
        <position position="458"/>
    </location>
    <ligand>
        <name>ATP</name>
        <dbReference type="ChEBI" id="CHEBI:30616"/>
    </ligand>
</feature>
<feature type="binding site" evidence="11">
    <location>
        <position position="313"/>
    </location>
    <ligand>
        <name>ATP</name>
        <dbReference type="ChEBI" id="CHEBI:30616"/>
    </ligand>
</feature>
<dbReference type="GO" id="GO:0004363">
    <property type="term" value="F:glutathione synthase activity"/>
    <property type="evidence" value="ECO:0007669"/>
    <property type="project" value="UniProtKB-UniRule"/>
</dbReference>
<evidence type="ECO:0000256" key="11">
    <source>
        <dbReference type="PIRSR" id="PIRSR001558-1"/>
    </source>
</evidence>
<dbReference type="PANTHER" id="PTHR11130">
    <property type="entry name" value="GLUTATHIONE SYNTHETASE"/>
    <property type="match status" value="1"/>
</dbReference>
<dbReference type="NCBIfam" id="TIGR01986">
    <property type="entry name" value="glut_syn_euk"/>
    <property type="match status" value="1"/>
</dbReference>
<dbReference type="GO" id="GO:0000287">
    <property type="term" value="F:magnesium ion binding"/>
    <property type="evidence" value="ECO:0007669"/>
    <property type="project" value="UniProtKB-UniRule"/>
</dbReference>
<dbReference type="InterPro" id="IPR014042">
    <property type="entry name" value="Glutathione_synthase_a-hlx"/>
</dbReference>
<evidence type="ECO:0000313" key="16">
    <source>
        <dbReference type="Proteomes" id="UP000769528"/>
    </source>
</evidence>
<dbReference type="SUPFAM" id="SSF56059">
    <property type="entry name" value="Glutathione synthetase ATP-binding domain-like"/>
    <property type="match status" value="1"/>
</dbReference>
<dbReference type="InterPro" id="IPR014049">
    <property type="entry name" value="Glutathione_synthase_N_euk"/>
</dbReference>
<dbReference type="FunFam" id="3.40.50.1760:FF:000001">
    <property type="entry name" value="Glutathione synthetase"/>
    <property type="match status" value="1"/>
</dbReference>
<keyword evidence="7 10" id="KW-0547">Nucleotide-binding</keyword>
<evidence type="ECO:0000256" key="8">
    <source>
        <dbReference type="ARBA" id="ARBA00022840"/>
    </source>
</evidence>
<evidence type="ECO:0000256" key="13">
    <source>
        <dbReference type="PIRSR" id="PIRSR001558-3"/>
    </source>
</evidence>
<reference evidence="15" key="1">
    <citation type="journal article" date="2021" name="Open Biol.">
        <title>Shared evolutionary footprints suggest mitochondrial oxidative damage underlies multiple complex I losses in fungi.</title>
        <authorList>
            <person name="Schikora-Tamarit M.A."/>
            <person name="Marcet-Houben M."/>
            <person name="Nosek J."/>
            <person name="Gabaldon T."/>
        </authorList>
    </citation>
    <scope>NUCLEOTIDE SEQUENCE</scope>
    <source>
        <strain evidence="15">CBS6341</strain>
    </source>
</reference>
<dbReference type="FunFam" id="3.30.1490.50:FF:000002">
    <property type="entry name" value="Glutathione synthetase"/>
    <property type="match status" value="1"/>
</dbReference>
<comment type="caution">
    <text evidence="15">The sequence shown here is derived from an EMBL/GenBank/DDBJ whole genome shotgun (WGS) entry which is preliminary data.</text>
</comment>
<evidence type="ECO:0000259" key="14">
    <source>
        <dbReference type="Pfam" id="PF03199"/>
    </source>
</evidence>
<evidence type="ECO:0000256" key="12">
    <source>
        <dbReference type="PIRSR" id="PIRSR001558-2"/>
    </source>
</evidence>
<evidence type="ECO:0000256" key="9">
    <source>
        <dbReference type="ARBA" id="ARBA00022842"/>
    </source>
</evidence>
<evidence type="ECO:0000256" key="4">
    <source>
        <dbReference type="ARBA" id="ARBA00022598"/>
    </source>
</evidence>
<dbReference type="GO" id="GO:0005829">
    <property type="term" value="C:cytosol"/>
    <property type="evidence" value="ECO:0007669"/>
    <property type="project" value="TreeGrafter"/>
</dbReference>
<organism evidence="15 16">
    <name type="scientific">Wickerhamomyces mucosus</name>
    <dbReference type="NCBI Taxonomy" id="1378264"/>
    <lineage>
        <taxon>Eukaryota</taxon>
        <taxon>Fungi</taxon>
        <taxon>Dikarya</taxon>
        <taxon>Ascomycota</taxon>
        <taxon>Saccharomycotina</taxon>
        <taxon>Saccharomycetes</taxon>
        <taxon>Phaffomycetales</taxon>
        <taxon>Wickerhamomycetaceae</taxon>
        <taxon>Wickerhamomyces</taxon>
    </lineage>
</organism>
<sequence>MTSIPSLTSNQEKNLVTDLQQWALANSLIIYPPDFKSYQPVVAPVTLYPTPFSRIAFEQANEVQLAYNELYIKVTNDQDFLLGIIDELSHFDQEFTGKLYQTYLKAKEIGIKQNLKLGIFRSDYLVEGSEIKQVEFNTVSVSFGGLSTKVGQVHKFLNNIGNYDPESKGQLYYKEEDLPVSNSIEALAKGLADANYYYNGEIYKTDTIVLTIVQEGERNVFDQRLLEFELLSKHGIKSKRLSLSQIELETFVDSNTSKIFLKSTGEEISVVYFRAGYAPSDFQNEADWNARLILETSLAIKGPDLVTQLAGAKKIQQILTDEEILSKFIPNNSEHYQKLLKSFVKIYPLDDSELGKKGKSLAFETPEKFVLKPQREGGGNNVYKSDIPGFLKSLSEKEWSAYILMELINPSTFVNKIIRNDQVLKNEIISELGIFGVVLFDDKEVKVNENAGWLLRSKFSSSNEGGVAAGFGAVDSIQLV</sequence>
<dbReference type="Pfam" id="PF03199">
    <property type="entry name" value="GSH_synthase"/>
    <property type="match status" value="1"/>
</dbReference>
<dbReference type="Gene3D" id="3.30.470.20">
    <property type="entry name" value="ATP-grasp fold, B domain"/>
    <property type="match status" value="1"/>
</dbReference>
<evidence type="ECO:0000256" key="2">
    <source>
        <dbReference type="ARBA" id="ARBA00010385"/>
    </source>
</evidence>
<dbReference type="OrthoDB" id="2020073at2759"/>
<feature type="binding site" evidence="11">
    <location>
        <position position="431"/>
    </location>
    <ligand>
        <name>ATP</name>
        <dbReference type="ChEBI" id="CHEBI:30616"/>
    </ligand>
</feature>
<dbReference type="InterPro" id="IPR005615">
    <property type="entry name" value="Glutathione_synthase"/>
</dbReference>
<dbReference type="GO" id="GO:0005524">
    <property type="term" value="F:ATP binding"/>
    <property type="evidence" value="ECO:0007669"/>
    <property type="project" value="UniProtKB-UniRule"/>
</dbReference>
<feature type="binding site" evidence="11">
    <location>
        <position position="464"/>
    </location>
    <ligand>
        <name>ATP</name>
        <dbReference type="ChEBI" id="CHEBI:30616"/>
    </ligand>
</feature>
<dbReference type="Pfam" id="PF03917">
    <property type="entry name" value="GSH_synth_ATP"/>
    <property type="match status" value="1"/>
</dbReference>
<keyword evidence="6 10" id="KW-0479">Metal-binding</keyword>
<feature type="binding site" evidence="11">
    <location>
        <position position="135"/>
    </location>
    <ligand>
        <name>ATP</name>
        <dbReference type="ChEBI" id="CHEBI:30616"/>
    </ligand>
</feature>
<dbReference type="InterPro" id="IPR014709">
    <property type="entry name" value="Glutathione_synthase_C_euk"/>
</dbReference>
<evidence type="ECO:0000256" key="5">
    <source>
        <dbReference type="ARBA" id="ARBA00022684"/>
    </source>
</evidence>
<evidence type="ECO:0000256" key="7">
    <source>
        <dbReference type="ARBA" id="ARBA00022741"/>
    </source>
</evidence>
<feature type="binding site" evidence="12">
    <location>
        <position position="376"/>
    </location>
    <ligand>
        <name>Mg(2+)</name>
        <dbReference type="ChEBI" id="CHEBI:18420"/>
    </ligand>
</feature>
<feature type="binding site" evidence="12">
    <location>
        <position position="137"/>
    </location>
    <ligand>
        <name>Mg(2+)</name>
        <dbReference type="ChEBI" id="CHEBI:18420"/>
    </ligand>
</feature>
<feature type="binding site" evidence="13">
    <location>
        <begin position="274"/>
        <end position="277"/>
    </location>
    <ligand>
        <name>substrate</name>
    </ligand>
</feature>
<keyword evidence="4 10" id="KW-0436">Ligase</keyword>
<feature type="domain" description="Glutathione synthase substrate-binding" evidence="14">
    <location>
        <begin position="207"/>
        <end position="310"/>
    </location>
</feature>
<dbReference type="PIRSF" id="PIRSF001558">
    <property type="entry name" value="GSHase"/>
    <property type="match status" value="1"/>
</dbReference>
<dbReference type="InterPro" id="IPR004887">
    <property type="entry name" value="GSH_synth_subst-bd"/>
</dbReference>
<feature type="binding site" evidence="13">
    <location>
        <begin position="467"/>
        <end position="468"/>
    </location>
    <ligand>
        <name>substrate</name>
    </ligand>
</feature>
<comment type="pathway">
    <text evidence="1 10">Sulfur metabolism; glutathione biosynthesis; glutathione from L-cysteine and L-glutamate: step 2/2.</text>
</comment>
<dbReference type="PANTHER" id="PTHR11130:SF0">
    <property type="entry name" value="GLUTATHIONE SYNTHETASE"/>
    <property type="match status" value="1"/>
</dbReference>
<feature type="binding site" evidence="11">
    <location>
        <position position="223"/>
    </location>
    <ligand>
        <name>substrate</name>
    </ligand>
</feature>
<evidence type="ECO:0000256" key="3">
    <source>
        <dbReference type="ARBA" id="ARBA00011738"/>
    </source>
</evidence>
<evidence type="ECO:0000313" key="15">
    <source>
        <dbReference type="EMBL" id="KAH3678419.1"/>
    </source>
</evidence>
<feature type="binding site" evidence="13">
    <location>
        <begin position="139"/>
        <end position="142"/>
    </location>
    <ligand>
        <name>substrate</name>
    </ligand>
</feature>
<feature type="binding site" evidence="13">
    <location>
        <begin position="217"/>
        <end position="219"/>
    </location>
    <ligand>
        <name>substrate</name>
    </ligand>
</feature>
<keyword evidence="9 10" id="KW-0460">Magnesium</keyword>
<feature type="binding site" evidence="11">
    <location>
        <begin position="405"/>
        <end position="408"/>
    </location>
    <ligand>
        <name>ATP</name>
        <dbReference type="ChEBI" id="CHEBI:30616"/>
    </ligand>
</feature>
<keyword evidence="16" id="KW-1185">Reference proteome</keyword>
<dbReference type="EC" id="6.3.2.3" evidence="10"/>
<feature type="binding site" evidence="11">
    <location>
        <position position="121"/>
    </location>
    <ligand>
        <name>substrate</name>
    </ligand>
</feature>
<reference evidence="15" key="2">
    <citation type="submission" date="2021-01" db="EMBL/GenBank/DDBJ databases">
        <authorList>
            <person name="Schikora-Tamarit M.A."/>
        </authorList>
    </citation>
    <scope>NUCLEOTIDE SEQUENCE</scope>
    <source>
        <strain evidence="15">CBS6341</strain>
    </source>
</reference>
<comment type="cofactor">
    <cofactor evidence="10 12">
        <name>Mg(2+)</name>
        <dbReference type="ChEBI" id="CHEBI:18420"/>
    </cofactor>
    <text evidence="10 12">Binds 1 Mg(2+) ion per subunit.</text>
</comment>
<feature type="binding site" evidence="11">
    <location>
        <position position="383"/>
    </location>
    <ligand>
        <name>ATP</name>
        <dbReference type="ChEBI" id="CHEBI:30616"/>
    </ligand>
</feature>
<dbReference type="EMBL" id="JAEUBF010000443">
    <property type="protein sequence ID" value="KAH3678419.1"/>
    <property type="molecule type" value="Genomic_DNA"/>
</dbReference>
<keyword evidence="5 10" id="KW-0317">Glutathione biosynthesis</keyword>
<dbReference type="Gene3D" id="3.40.50.1760">
    <property type="entry name" value="Glutathione synthase, substrate-binding domain superfamily, eukaryotic"/>
    <property type="match status" value="1"/>
</dbReference>
<name>A0A9P8PW95_9ASCO</name>
<protein>
    <recommendedName>
        <fullName evidence="10">Glutathione synthetase</fullName>
        <shortName evidence="10">GSH-S</shortName>
        <ecNumber evidence="10">6.3.2.3</ecNumber>
    </recommendedName>
</protein>
<dbReference type="Gene3D" id="3.30.1490.50">
    <property type="match status" value="1"/>
</dbReference>
<feature type="binding site" evidence="11">
    <location>
        <position position="456"/>
    </location>
    <ligand>
        <name>substrate</name>
    </ligand>
</feature>
<accession>A0A9P8PW95</accession>